<dbReference type="AlphaFoldDB" id="A0A3E3DWU6"/>
<dbReference type="InterPro" id="IPR012318">
    <property type="entry name" value="HTH_CRP"/>
</dbReference>
<dbReference type="InterPro" id="IPR000595">
    <property type="entry name" value="cNMP-bd_dom"/>
</dbReference>
<dbReference type="Gene3D" id="2.60.120.10">
    <property type="entry name" value="Jelly Rolls"/>
    <property type="match status" value="1"/>
</dbReference>
<reference evidence="6 7" key="1">
    <citation type="submission" date="2018-08" db="EMBL/GenBank/DDBJ databases">
        <title>A genome reference for cultivated species of the human gut microbiota.</title>
        <authorList>
            <person name="Zou Y."/>
            <person name="Xue W."/>
            <person name="Luo G."/>
        </authorList>
    </citation>
    <scope>NUCLEOTIDE SEQUENCE [LARGE SCALE GENOMIC DNA]</scope>
    <source>
        <strain evidence="6 7">AM25-6</strain>
    </source>
</reference>
<dbReference type="CDD" id="cd00038">
    <property type="entry name" value="CAP_ED"/>
    <property type="match status" value="1"/>
</dbReference>
<comment type="caution">
    <text evidence="6">The sequence shown here is derived from an EMBL/GenBank/DDBJ whole genome shotgun (WGS) entry which is preliminary data.</text>
</comment>
<dbReference type="PROSITE" id="PS50042">
    <property type="entry name" value="CNMP_BINDING_3"/>
    <property type="match status" value="1"/>
</dbReference>
<dbReference type="InterPro" id="IPR014710">
    <property type="entry name" value="RmlC-like_jellyroll"/>
</dbReference>
<evidence type="ECO:0000313" key="7">
    <source>
        <dbReference type="Proteomes" id="UP000261212"/>
    </source>
</evidence>
<protein>
    <submittedName>
        <fullName evidence="6">Crp/Fnr family transcriptional regulator</fullName>
    </submittedName>
</protein>
<feature type="domain" description="HTH crp-type" evidence="5">
    <location>
        <begin position="146"/>
        <end position="214"/>
    </location>
</feature>
<dbReference type="GO" id="GO:0006355">
    <property type="term" value="P:regulation of DNA-templated transcription"/>
    <property type="evidence" value="ECO:0007669"/>
    <property type="project" value="InterPro"/>
</dbReference>
<dbReference type="InterPro" id="IPR018490">
    <property type="entry name" value="cNMP-bd_dom_sf"/>
</dbReference>
<proteinExistence type="predicted"/>
<organism evidence="6 7">
    <name type="scientific">Anaerofustis stercorihominis</name>
    <dbReference type="NCBI Taxonomy" id="214853"/>
    <lineage>
        <taxon>Bacteria</taxon>
        <taxon>Bacillati</taxon>
        <taxon>Bacillota</taxon>
        <taxon>Clostridia</taxon>
        <taxon>Eubacteriales</taxon>
        <taxon>Eubacteriaceae</taxon>
        <taxon>Anaerofustis</taxon>
    </lineage>
</organism>
<dbReference type="SUPFAM" id="SSF46785">
    <property type="entry name" value="Winged helix' DNA-binding domain"/>
    <property type="match status" value="1"/>
</dbReference>
<keyword evidence="2" id="KW-0238">DNA-binding</keyword>
<accession>A0A3E3DWU6</accession>
<gene>
    <name evidence="6" type="ORF">DW687_08135</name>
</gene>
<dbReference type="SUPFAM" id="SSF51206">
    <property type="entry name" value="cAMP-binding domain-like"/>
    <property type="match status" value="1"/>
</dbReference>
<dbReference type="Pfam" id="PF00027">
    <property type="entry name" value="cNMP_binding"/>
    <property type="match status" value="1"/>
</dbReference>
<keyword evidence="1" id="KW-0805">Transcription regulation</keyword>
<dbReference type="InterPro" id="IPR036390">
    <property type="entry name" value="WH_DNA-bd_sf"/>
</dbReference>
<dbReference type="Pfam" id="PF13545">
    <property type="entry name" value="HTH_Crp_2"/>
    <property type="match status" value="1"/>
</dbReference>
<dbReference type="EMBL" id="QUSM01000004">
    <property type="protein sequence ID" value="RGD73742.1"/>
    <property type="molecule type" value="Genomic_DNA"/>
</dbReference>
<dbReference type="GeneID" id="97999957"/>
<sequence>MNKYFIDDGISNDSINQMLVCFNPKIKNYSHKDTILRYSDNKIQVGLILSGNASLHAIDIDGNDMLLETYTTKDMFGQIFYLPLDNYEYLVTAEDKCEVMFIDYNHIITPCEKVCTHHTKLISNLFMMAAERAQSLSLHLNILKQPTIQKKLITYLKYVRSVSGENPFTIPMSLSSLAQYLCIDRSAMTREIKAMNDKGIIKSHKRKFLLLNTDK</sequence>
<evidence type="ECO:0000313" key="6">
    <source>
        <dbReference type="EMBL" id="RGD73742.1"/>
    </source>
</evidence>
<evidence type="ECO:0000259" key="4">
    <source>
        <dbReference type="PROSITE" id="PS50042"/>
    </source>
</evidence>
<dbReference type="Proteomes" id="UP000261212">
    <property type="component" value="Unassembled WGS sequence"/>
</dbReference>
<keyword evidence="3" id="KW-0804">Transcription</keyword>
<name>A0A3E3DWU6_9FIRM</name>
<evidence type="ECO:0000256" key="2">
    <source>
        <dbReference type="ARBA" id="ARBA00023125"/>
    </source>
</evidence>
<evidence type="ECO:0000256" key="3">
    <source>
        <dbReference type="ARBA" id="ARBA00023163"/>
    </source>
</evidence>
<dbReference type="RefSeq" id="WP_007049567.1">
    <property type="nucleotide sequence ID" value="NZ_CABKNJ010000003.1"/>
</dbReference>
<dbReference type="PROSITE" id="PS51063">
    <property type="entry name" value="HTH_CRP_2"/>
    <property type="match status" value="1"/>
</dbReference>
<feature type="domain" description="Cyclic nucleotide-binding" evidence="4">
    <location>
        <begin position="27"/>
        <end position="103"/>
    </location>
</feature>
<evidence type="ECO:0000256" key="1">
    <source>
        <dbReference type="ARBA" id="ARBA00023015"/>
    </source>
</evidence>
<evidence type="ECO:0000259" key="5">
    <source>
        <dbReference type="PROSITE" id="PS51063"/>
    </source>
</evidence>
<dbReference type="GO" id="GO:0003677">
    <property type="term" value="F:DNA binding"/>
    <property type="evidence" value="ECO:0007669"/>
    <property type="project" value="UniProtKB-KW"/>
</dbReference>